<sequence>MHTAAPDPYNIPIGMIFDQKDAEVPNFMRRYVHDYNERNNDFRLNTTVVNLDTGDSYNVSRACEYFGKQKLLYCCVELHFASLVTQSCGFYPY</sequence>
<proteinExistence type="predicted"/>
<keyword evidence="2" id="KW-1185">Reference proteome</keyword>
<comment type="caution">
    <text evidence="1">The sequence shown here is derived from an EMBL/GenBank/DDBJ whole genome shotgun (WGS) entry which is preliminary data.</text>
</comment>
<dbReference type="AlphaFoldDB" id="A0AAV3YP87"/>
<evidence type="ECO:0000313" key="2">
    <source>
        <dbReference type="Proteomes" id="UP000735302"/>
    </source>
</evidence>
<protein>
    <submittedName>
        <fullName evidence="1">Glutamate receptor 1</fullName>
    </submittedName>
</protein>
<organism evidence="1 2">
    <name type="scientific">Plakobranchus ocellatus</name>
    <dbReference type="NCBI Taxonomy" id="259542"/>
    <lineage>
        <taxon>Eukaryota</taxon>
        <taxon>Metazoa</taxon>
        <taxon>Spiralia</taxon>
        <taxon>Lophotrochozoa</taxon>
        <taxon>Mollusca</taxon>
        <taxon>Gastropoda</taxon>
        <taxon>Heterobranchia</taxon>
        <taxon>Euthyneura</taxon>
        <taxon>Panpulmonata</taxon>
        <taxon>Sacoglossa</taxon>
        <taxon>Placobranchoidea</taxon>
        <taxon>Plakobranchidae</taxon>
        <taxon>Plakobranchus</taxon>
    </lineage>
</organism>
<reference evidence="1 2" key="1">
    <citation type="journal article" date="2021" name="Elife">
        <title>Chloroplast acquisition without the gene transfer in kleptoplastic sea slugs, Plakobranchus ocellatus.</title>
        <authorList>
            <person name="Maeda T."/>
            <person name="Takahashi S."/>
            <person name="Yoshida T."/>
            <person name="Shimamura S."/>
            <person name="Takaki Y."/>
            <person name="Nagai Y."/>
            <person name="Toyoda A."/>
            <person name="Suzuki Y."/>
            <person name="Arimoto A."/>
            <person name="Ishii H."/>
            <person name="Satoh N."/>
            <person name="Nishiyama T."/>
            <person name="Hasebe M."/>
            <person name="Maruyama T."/>
            <person name="Minagawa J."/>
            <person name="Obokata J."/>
            <person name="Shigenobu S."/>
        </authorList>
    </citation>
    <scope>NUCLEOTIDE SEQUENCE [LARGE SCALE GENOMIC DNA]</scope>
</reference>
<accession>A0AAV3YP87</accession>
<dbReference type="EMBL" id="BLXT01001305">
    <property type="protein sequence ID" value="GFN84377.1"/>
    <property type="molecule type" value="Genomic_DNA"/>
</dbReference>
<gene>
    <name evidence="1" type="ORF">PoB_001088300</name>
</gene>
<name>A0AAV3YP87_9GAST</name>
<evidence type="ECO:0000313" key="1">
    <source>
        <dbReference type="EMBL" id="GFN84377.1"/>
    </source>
</evidence>
<dbReference type="Proteomes" id="UP000735302">
    <property type="component" value="Unassembled WGS sequence"/>
</dbReference>
<dbReference type="Gene3D" id="3.40.50.2300">
    <property type="match status" value="1"/>
</dbReference>
<keyword evidence="1" id="KW-0675">Receptor</keyword>